<comment type="similarity">
    <text evidence="1">Belongs to the 'phage' integrase family.</text>
</comment>
<protein>
    <submittedName>
        <fullName evidence="8">Integrase</fullName>
    </submittedName>
</protein>
<dbReference type="PANTHER" id="PTHR30349:SF64">
    <property type="entry name" value="PROPHAGE INTEGRASE INTD-RELATED"/>
    <property type="match status" value="1"/>
</dbReference>
<dbReference type="InterPro" id="IPR057084">
    <property type="entry name" value="Int_N"/>
</dbReference>
<feature type="domain" description="Tyr recombinase" evidence="6">
    <location>
        <begin position="155"/>
        <end position="323"/>
    </location>
</feature>
<dbReference type="AlphaFoldDB" id="A0A0F5JU26"/>
<dbReference type="GO" id="GO:0006310">
    <property type="term" value="P:DNA recombination"/>
    <property type="evidence" value="ECO:0007669"/>
    <property type="project" value="UniProtKB-KW"/>
</dbReference>
<evidence type="ECO:0000256" key="1">
    <source>
        <dbReference type="ARBA" id="ARBA00008857"/>
    </source>
</evidence>
<dbReference type="InterPro" id="IPR002104">
    <property type="entry name" value="Integrase_catalytic"/>
</dbReference>
<dbReference type="PROSITE" id="PS51900">
    <property type="entry name" value="CB"/>
    <property type="match status" value="1"/>
</dbReference>
<dbReference type="InterPro" id="IPR011010">
    <property type="entry name" value="DNA_brk_join_enz"/>
</dbReference>
<dbReference type="EMBL" id="LAQU01000068">
    <property type="protein sequence ID" value="KKB61124.1"/>
    <property type="molecule type" value="Genomic_DNA"/>
</dbReference>
<dbReference type="CDD" id="cd00796">
    <property type="entry name" value="INT_Rci_Hp1_C"/>
    <property type="match status" value="1"/>
</dbReference>
<evidence type="ECO:0000256" key="5">
    <source>
        <dbReference type="PROSITE-ProRule" id="PRU01248"/>
    </source>
</evidence>
<keyword evidence="2" id="KW-0229">DNA integration</keyword>
<organism evidence="8 9">
    <name type="scientific">Robbsia andropogonis</name>
    <dbReference type="NCBI Taxonomy" id="28092"/>
    <lineage>
        <taxon>Bacteria</taxon>
        <taxon>Pseudomonadati</taxon>
        <taxon>Pseudomonadota</taxon>
        <taxon>Betaproteobacteria</taxon>
        <taxon>Burkholderiales</taxon>
        <taxon>Burkholderiaceae</taxon>
        <taxon>Robbsia</taxon>
    </lineage>
</organism>
<proteinExistence type="inferred from homology"/>
<evidence type="ECO:0000259" key="7">
    <source>
        <dbReference type="PROSITE" id="PS51900"/>
    </source>
</evidence>
<dbReference type="PANTHER" id="PTHR30349">
    <property type="entry name" value="PHAGE INTEGRASE-RELATED"/>
    <property type="match status" value="1"/>
</dbReference>
<accession>A0A0F5JU26</accession>
<dbReference type="Pfam" id="PF00589">
    <property type="entry name" value="Phage_integrase"/>
    <property type="match status" value="1"/>
</dbReference>
<evidence type="ECO:0000256" key="3">
    <source>
        <dbReference type="ARBA" id="ARBA00023125"/>
    </source>
</evidence>
<reference evidence="8 9" key="1">
    <citation type="submission" date="2015-03" db="EMBL/GenBank/DDBJ databases">
        <title>Draft Genome Sequence of Burkholderia andropogonis type strain ICMP2807, isolated from Sorghum bicolor.</title>
        <authorList>
            <person name="Lopes-Santos L."/>
            <person name="Castro D.B."/>
            <person name="Ottoboni L.M."/>
            <person name="Park D."/>
            <person name="Weirc B.S."/>
            <person name="Destefano S.A."/>
        </authorList>
    </citation>
    <scope>NUCLEOTIDE SEQUENCE [LARGE SCALE GENOMIC DNA]</scope>
    <source>
        <strain evidence="8 9">ICMP2807</strain>
    </source>
</reference>
<evidence type="ECO:0000256" key="4">
    <source>
        <dbReference type="ARBA" id="ARBA00023172"/>
    </source>
</evidence>
<keyword evidence="9" id="KW-1185">Reference proteome</keyword>
<sequence length="334" mass="38236">MRFYKRGDSPIWWVDFSIDGSRIRRSTGTEVREQAEEYAAKVASDYWRQKRLGDSPTVIWQEAVIHWVKRNQHLKDLETNKLRLKWISERLKNKSLVDINKDVIDALIDEKLDEGVKPATVNRTMAALSVVLNHAKSEGWIAALPPIRKLKEGSGRLTWLTQEQATRLISQLPEHLRGMTAFALATGLRESNVRLLEWSQVDMANRVAWIHPDQSKSGNAIQVPLNDIALGVLSWKIGEHARYVFTYQGRPITKIVNHAWKKATKRAGLEGIRFHDMRHTWASWHVQAGTPLPVLQKLGGWASYSMVLRYAHLGHDHASIYAGNLFESWDKNVT</sequence>
<evidence type="ECO:0000256" key="2">
    <source>
        <dbReference type="ARBA" id="ARBA00022908"/>
    </source>
</evidence>
<evidence type="ECO:0000313" key="8">
    <source>
        <dbReference type="EMBL" id="KKB61124.1"/>
    </source>
</evidence>
<dbReference type="STRING" id="28092.WM40_24960"/>
<dbReference type="RefSeq" id="WP_046154326.1">
    <property type="nucleotide sequence ID" value="NZ_LAQU01000068.1"/>
</dbReference>
<keyword evidence="3 5" id="KW-0238">DNA-binding</keyword>
<keyword evidence="4" id="KW-0233">DNA recombination</keyword>
<dbReference type="InterPro" id="IPR044068">
    <property type="entry name" value="CB"/>
</dbReference>
<dbReference type="PROSITE" id="PS51898">
    <property type="entry name" value="TYR_RECOMBINASE"/>
    <property type="match status" value="1"/>
</dbReference>
<dbReference type="GO" id="GO:0015074">
    <property type="term" value="P:DNA integration"/>
    <property type="evidence" value="ECO:0007669"/>
    <property type="project" value="UniProtKB-KW"/>
</dbReference>
<dbReference type="Gene3D" id="1.10.443.10">
    <property type="entry name" value="Intergrase catalytic core"/>
    <property type="match status" value="1"/>
</dbReference>
<dbReference type="SUPFAM" id="SSF56349">
    <property type="entry name" value="DNA breaking-rejoining enzymes"/>
    <property type="match status" value="1"/>
</dbReference>
<dbReference type="OrthoDB" id="662444at2"/>
<dbReference type="Proteomes" id="UP000033618">
    <property type="component" value="Unassembled WGS sequence"/>
</dbReference>
<evidence type="ECO:0000313" key="9">
    <source>
        <dbReference type="Proteomes" id="UP000033618"/>
    </source>
</evidence>
<dbReference type="InterPro" id="IPR010998">
    <property type="entry name" value="Integrase_recombinase_N"/>
</dbReference>
<name>A0A0F5JU26_9BURK</name>
<dbReference type="InterPro" id="IPR013762">
    <property type="entry name" value="Integrase-like_cat_sf"/>
</dbReference>
<dbReference type="Pfam" id="PF24624">
    <property type="entry name" value="Int_N"/>
    <property type="match status" value="1"/>
</dbReference>
<dbReference type="Gene3D" id="1.10.150.130">
    <property type="match status" value="1"/>
</dbReference>
<comment type="caution">
    <text evidence="8">The sequence shown here is derived from an EMBL/GenBank/DDBJ whole genome shotgun (WGS) entry which is preliminary data.</text>
</comment>
<evidence type="ECO:0000259" key="6">
    <source>
        <dbReference type="PROSITE" id="PS51898"/>
    </source>
</evidence>
<dbReference type="InterPro" id="IPR050090">
    <property type="entry name" value="Tyrosine_recombinase_XerCD"/>
</dbReference>
<dbReference type="GO" id="GO:0003677">
    <property type="term" value="F:DNA binding"/>
    <property type="evidence" value="ECO:0007669"/>
    <property type="project" value="UniProtKB-UniRule"/>
</dbReference>
<feature type="non-terminal residue" evidence="8">
    <location>
        <position position="334"/>
    </location>
</feature>
<gene>
    <name evidence="8" type="ORF">WM40_24960</name>
</gene>
<feature type="domain" description="Core-binding (CB)" evidence="7">
    <location>
        <begin position="37"/>
        <end position="136"/>
    </location>
</feature>